<keyword evidence="1" id="KW-0732">Signal</keyword>
<name>A0ABW3H8N6_9SPHN</name>
<protein>
    <submittedName>
        <fullName evidence="2">Uncharacterized protein</fullName>
    </submittedName>
</protein>
<reference evidence="3" key="1">
    <citation type="journal article" date="2019" name="Int. J. Syst. Evol. Microbiol.">
        <title>The Global Catalogue of Microorganisms (GCM) 10K type strain sequencing project: providing services to taxonomists for standard genome sequencing and annotation.</title>
        <authorList>
            <consortium name="The Broad Institute Genomics Platform"/>
            <consortium name="The Broad Institute Genome Sequencing Center for Infectious Disease"/>
            <person name="Wu L."/>
            <person name="Ma J."/>
        </authorList>
    </citation>
    <scope>NUCLEOTIDE SEQUENCE [LARGE SCALE GENOMIC DNA]</scope>
    <source>
        <strain evidence="3">CCUG 62982</strain>
    </source>
</reference>
<proteinExistence type="predicted"/>
<gene>
    <name evidence="2" type="ORF">ACFQ1E_10665</name>
</gene>
<comment type="caution">
    <text evidence="2">The sequence shown here is derived from an EMBL/GenBank/DDBJ whole genome shotgun (WGS) entry which is preliminary data.</text>
</comment>
<evidence type="ECO:0000313" key="3">
    <source>
        <dbReference type="Proteomes" id="UP001596977"/>
    </source>
</evidence>
<evidence type="ECO:0000313" key="2">
    <source>
        <dbReference type="EMBL" id="MFD0946800.1"/>
    </source>
</evidence>
<accession>A0ABW3H8N6</accession>
<organism evidence="2 3">
    <name type="scientific">Sphingomonas canadensis</name>
    <dbReference type="NCBI Taxonomy" id="1219257"/>
    <lineage>
        <taxon>Bacteria</taxon>
        <taxon>Pseudomonadati</taxon>
        <taxon>Pseudomonadota</taxon>
        <taxon>Alphaproteobacteria</taxon>
        <taxon>Sphingomonadales</taxon>
        <taxon>Sphingomonadaceae</taxon>
        <taxon>Sphingomonas</taxon>
    </lineage>
</organism>
<dbReference type="RefSeq" id="WP_264944097.1">
    <property type="nucleotide sequence ID" value="NZ_JAPDRA010000004.1"/>
</dbReference>
<feature type="chain" id="PRO_5045143149" evidence="1">
    <location>
        <begin position="25"/>
        <end position="127"/>
    </location>
</feature>
<feature type="signal peptide" evidence="1">
    <location>
        <begin position="1"/>
        <end position="24"/>
    </location>
</feature>
<sequence>MKKFIILAATAAVAATSIPATAIAAPAHGPAYGADYFQGGPWQNINARQSRIEAKIAQGIRSGALTRREATSLRAEFRAIAKLEARYRASRPGLTMAERRDLDRRFDALERKIRVQKTDRDHRGHRR</sequence>
<keyword evidence="3" id="KW-1185">Reference proteome</keyword>
<evidence type="ECO:0000256" key="1">
    <source>
        <dbReference type="SAM" id="SignalP"/>
    </source>
</evidence>
<dbReference type="EMBL" id="JBHTJG010000004">
    <property type="protein sequence ID" value="MFD0946800.1"/>
    <property type="molecule type" value="Genomic_DNA"/>
</dbReference>
<dbReference type="Proteomes" id="UP001596977">
    <property type="component" value="Unassembled WGS sequence"/>
</dbReference>